<dbReference type="InterPro" id="IPR022712">
    <property type="entry name" value="Beta_Casp"/>
</dbReference>
<dbReference type="InterPro" id="IPR001279">
    <property type="entry name" value="Metallo-B-lactamas"/>
</dbReference>
<evidence type="ECO:0000313" key="5">
    <source>
        <dbReference type="Proteomes" id="UP000235015"/>
    </source>
</evidence>
<dbReference type="Pfam" id="PF07521">
    <property type="entry name" value="RMMBL"/>
    <property type="match status" value="1"/>
</dbReference>
<dbReference type="Gene3D" id="3.40.50.10890">
    <property type="match status" value="1"/>
</dbReference>
<proteinExistence type="predicted"/>
<dbReference type="EMBL" id="PKUN01000018">
    <property type="protein sequence ID" value="PLX61332.1"/>
    <property type="molecule type" value="Genomic_DNA"/>
</dbReference>
<accession>A0A2N6CVX1</accession>
<feature type="domain" description="Metallo-beta-lactamase" evidence="2">
    <location>
        <begin position="28"/>
        <end position="232"/>
    </location>
</feature>
<feature type="domain" description="Beta-Casp" evidence="3">
    <location>
        <begin position="263"/>
        <end position="401"/>
    </location>
</feature>
<dbReference type="Pfam" id="PF00753">
    <property type="entry name" value="Lactamase_B"/>
    <property type="match status" value="1"/>
</dbReference>
<gene>
    <name evidence="4" type="ORF">C0630_11185</name>
</gene>
<dbReference type="GO" id="GO:0004521">
    <property type="term" value="F:RNA endonuclease activity"/>
    <property type="evidence" value="ECO:0007669"/>
    <property type="project" value="TreeGrafter"/>
</dbReference>
<dbReference type="Proteomes" id="UP000235015">
    <property type="component" value="Unassembled WGS sequence"/>
</dbReference>
<dbReference type="AlphaFoldDB" id="A0A2N6CVX1"/>
<evidence type="ECO:0000256" key="1">
    <source>
        <dbReference type="ARBA" id="ARBA00022801"/>
    </source>
</evidence>
<evidence type="ECO:0000259" key="2">
    <source>
        <dbReference type="SMART" id="SM00849"/>
    </source>
</evidence>
<dbReference type="SMART" id="SM00849">
    <property type="entry name" value="Lactamase_B"/>
    <property type="match status" value="1"/>
</dbReference>
<dbReference type="InterPro" id="IPR036866">
    <property type="entry name" value="RibonucZ/Hydroxyglut_hydro"/>
</dbReference>
<evidence type="ECO:0000313" key="4">
    <source>
        <dbReference type="EMBL" id="PLX61332.1"/>
    </source>
</evidence>
<reference evidence="4 5" key="1">
    <citation type="submission" date="2017-11" db="EMBL/GenBank/DDBJ databases">
        <title>Genome-resolved metagenomics identifies genetic mobility, metabolic interactions, and unexpected diversity in perchlorate-reducing communities.</title>
        <authorList>
            <person name="Barnum T.P."/>
            <person name="Figueroa I.A."/>
            <person name="Carlstrom C.I."/>
            <person name="Lucas L.N."/>
            <person name="Engelbrektson A.L."/>
            <person name="Coates J.D."/>
        </authorList>
    </citation>
    <scope>NUCLEOTIDE SEQUENCE [LARGE SCALE GENOMIC DNA]</scope>
    <source>
        <strain evidence="4">BM301</strain>
    </source>
</reference>
<dbReference type="Pfam" id="PF10996">
    <property type="entry name" value="Beta-Casp"/>
    <property type="match status" value="1"/>
</dbReference>
<dbReference type="Gene3D" id="3.60.15.10">
    <property type="entry name" value="Ribonuclease Z/Hydroxyacylglutathione hydrolase-like"/>
    <property type="match status" value="1"/>
</dbReference>
<protein>
    <submittedName>
        <fullName evidence="4">MBL fold hydrolase</fullName>
    </submittedName>
</protein>
<dbReference type="GO" id="GO:0016787">
    <property type="term" value="F:hydrolase activity"/>
    <property type="evidence" value="ECO:0007669"/>
    <property type="project" value="UniProtKB-KW"/>
</dbReference>
<dbReference type="InterPro" id="IPR050698">
    <property type="entry name" value="MBL"/>
</dbReference>
<dbReference type="SUPFAM" id="SSF56281">
    <property type="entry name" value="Metallo-hydrolase/oxidoreductase"/>
    <property type="match status" value="1"/>
</dbReference>
<dbReference type="CDD" id="cd16295">
    <property type="entry name" value="TTHA0252-CPSF-like_MBL-fold"/>
    <property type="match status" value="1"/>
</dbReference>
<organism evidence="4 5">
    <name type="scientific">Sedimenticola selenatireducens</name>
    <dbReference type="NCBI Taxonomy" id="191960"/>
    <lineage>
        <taxon>Bacteria</taxon>
        <taxon>Pseudomonadati</taxon>
        <taxon>Pseudomonadota</taxon>
        <taxon>Gammaproteobacteria</taxon>
        <taxon>Chromatiales</taxon>
        <taxon>Sedimenticolaceae</taxon>
        <taxon>Sedimenticola</taxon>
    </lineage>
</organism>
<dbReference type="PANTHER" id="PTHR11203:SF37">
    <property type="entry name" value="INTEGRATOR COMPLEX SUBUNIT 11"/>
    <property type="match status" value="1"/>
</dbReference>
<dbReference type="PROSITE" id="PS51257">
    <property type="entry name" value="PROKAR_LIPOPROTEIN"/>
    <property type="match status" value="1"/>
</dbReference>
<dbReference type="PANTHER" id="PTHR11203">
    <property type="entry name" value="CLEAVAGE AND POLYADENYLATION SPECIFICITY FACTOR FAMILY MEMBER"/>
    <property type="match status" value="1"/>
</dbReference>
<dbReference type="RefSeq" id="WP_273439491.1">
    <property type="nucleotide sequence ID" value="NZ_PKUN01000018.1"/>
</dbReference>
<dbReference type="InterPro" id="IPR011108">
    <property type="entry name" value="RMMBL"/>
</dbReference>
<name>A0A2N6CVX1_9GAMM</name>
<keyword evidence="1 4" id="KW-0378">Hydrolase</keyword>
<dbReference type="SMART" id="SM01027">
    <property type="entry name" value="Beta-Casp"/>
    <property type="match status" value="1"/>
</dbReference>
<sequence>MDISRDTETSVLDAGCAVHHHGAVNGVTGSCHELRLTDGRSLLVDCGLFKGTEVSAEGSPAENPEIEFPVDGLMGLVVTHVHIDHVGRIPYLLAAGFRGPIFCSEASALLLPLVLEDALKVGFTLDVSLIARFLEQIQRQVIALPYKRWQPVGDRMSIKLHPAGHILGSACVEVKVQVGDALKQGPQRDWRVVFSGDLGAPYTPLLPAPKSPWRADLLVLESTYGDRLHENRAQRQLRLRQVIEHALVNRGTVLVPAFSIGRTQELLYDLEGLIHRMGSRKAGSAVRWDDLEIIVDSPLAAKMTDSYRRLRHLWDKEALRRIRAGRHPLAFEQLYTVESHDEHLQAVAYLADSGRPAVVIAAGGMCSGGRVVNYLKAMLGDPRHDVLFVGYQAAGTAGRIIQRYGPTNGYVDLDGQRLNVRAKVHTIGGYSAHADQASLLRFVRGIRHQPQEIRLVHGDDDAKRALQAKLRKMLPESDVVIAG</sequence>
<comment type="caution">
    <text evidence="4">The sequence shown here is derived from an EMBL/GenBank/DDBJ whole genome shotgun (WGS) entry which is preliminary data.</text>
</comment>
<evidence type="ECO:0000259" key="3">
    <source>
        <dbReference type="SMART" id="SM01027"/>
    </source>
</evidence>